<dbReference type="PROSITE" id="PS00191">
    <property type="entry name" value="CYTOCHROME_B5_1"/>
    <property type="match status" value="1"/>
</dbReference>
<feature type="transmembrane region" description="Helical" evidence="6">
    <location>
        <begin position="164"/>
        <end position="182"/>
    </location>
</feature>
<dbReference type="Pfam" id="PF00487">
    <property type="entry name" value="FA_desaturase"/>
    <property type="match status" value="1"/>
</dbReference>
<dbReference type="GeneID" id="115879454"/>
<feature type="transmembrane region" description="Helical" evidence="6">
    <location>
        <begin position="272"/>
        <end position="289"/>
    </location>
</feature>
<dbReference type="OrthoDB" id="260519at2759"/>
<keyword evidence="6" id="KW-1133">Transmembrane helix</keyword>
<dbReference type="PROSITE" id="PS50255">
    <property type="entry name" value="CYTOCHROME_B5_2"/>
    <property type="match status" value="1"/>
</dbReference>
<evidence type="ECO:0000256" key="4">
    <source>
        <dbReference type="ARBA" id="ARBA00055674"/>
    </source>
</evidence>
<dbReference type="Proteomes" id="UP000504635">
    <property type="component" value="Unplaced"/>
</dbReference>
<dbReference type="AlphaFoldDB" id="A0A6J2XLK3"/>
<dbReference type="PANTHER" id="PTHR16740">
    <property type="entry name" value="CYTOCHROME B5-RELATED PROTEIN-RELATED"/>
    <property type="match status" value="1"/>
</dbReference>
<name>A0A6J2XLK3_SITOR</name>
<dbReference type="GO" id="GO:0006629">
    <property type="term" value="P:lipid metabolic process"/>
    <property type="evidence" value="ECO:0007669"/>
    <property type="project" value="InterPro"/>
</dbReference>
<protein>
    <recommendedName>
        <fullName evidence="5">Cytochrome b5-related protein</fullName>
    </recommendedName>
</protein>
<dbReference type="GO" id="GO:0046872">
    <property type="term" value="F:metal ion binding"/>
    <property type="evidence" value="ECO:0007669"/>
    <property type="project" value="UniProtKB-UniRule"/>
</dbReference>
<proteinExistence type="inferred from homology"/>
<evidence type="ECO:0000313" key="8">
    <source>
        <dbReference type="Proteomes" id="UP000504635"/>
    </source>
</evidence>
<dbReference type="SMART" id="SM01117">
    <property type="entry name" value="Cyt-b5"/>
    <property type="match status" value="1"/>
</dbReference>
<evidence type="ECO:0000256" key="2">
    <source>
        <dbReference type="ARBA" id="ARBA00022723"/>
    </source>
</evidence>
<keyword evidence="8" id="KW-1185">Reference proteome</keyword>
<feature type="transmembrane region" description="Helical" evidence="6">
    <location>
        <begin position="296"/>
        <end position="317"/>
    </location>
</feature>
<evidence type="ECO:0000256" key="1">
    <source>
        <dbReference type="ARBA" id="ARBA00022617"/>
    </source>
</evidence>
<comment type="caution">
    <text evidence="6">Lacks conserved residue(s) required for the propagation of feature annotation.</text>
</comment>
<keyword evidence="3 6" id="KW-0408">Iron</keyword>
<feature type="domain" description="Cytochrome b5 heme-binding" evidence="7">
    <location>
        <begin position="33"/>
        <end position="100"/>
    </location>
</feature>
<dbReference type="SUPFAM" id="SSF55856">
    <property type="entry name" value="Cytochrome b5-like heme/steroid binding domain"/>
    <property type="match status" value="1"/>
</dbReference>
<organism evidence="8 10">
    <name type="scientific">Sitophilus oryzae</name>
    <name type="common">Rice weevil</name>
    <name type="synonym">Curculio oryzae</name>
    <dbReference type="NCBI Taxonomy" id="7048"/>
    <lineage>
        <taxon>Eukaryota</taxon>
        <taxon>Metazoa</taxon>
        <taxon>Ecdysozoa</taxon>
        <taxon>Arthropoda</taxon>
        <taxon>Hexapoda</taxon>
        <taxon>Insecta</taxon>
        <taxon>Pterygota</taxon>
        <taxon>Neoptera</taxon>
        <taxon>Endopterygota</taxon>
        <taxon>Coleoptera</taxon>
        <taxon>Polyphaga</taxon>
        <taxon>Cucujiformia</taxon>
        <taxon>Curculionidae</taxon>
        <taxon>Dryophthorinae</taxon>
        <taxon>Sitophilus</taxon>
    </lineage>
</organism>
<dbReference type="PANTHER" id="PTHR16740:SF1">
    <property type="entry name" value="CYTOCHROME B5-RELATED PROTEIN-RELATED"/>
    <property type="match status" value="1"/>
</dbReference>
<accession>A0A6J2XLK3</accession>
<evidence type="ECO:0000313" key="11">
    <source>
        <dbReference type="RefSeq" id="XP_030752198.1"/>
    </source>
</evidence>
<sequence>MDMSNVVKSSLGFKYPSLRDDPLHSGLKWLEGKNTDDKAENLWRIHDKLYDLRKFVNLHPGGSEWIELTKGTDITEAFESHHLSPKAENLLPKYFVKESSTPRNYPFTFKENGFYRTLKRNIYQELETVPKSAITRTKILIDSLLVSYLSFFLLAVYYKSVILGILSGLSLGFLTGAAHNYFHQRNSFRRFYFNFSMMSCSEWRISHVLSHHMYTNTVYDLEISSVEPFFQYLPGKKNFIVRYGSWIYGVFIYAVLFVTSYIKTAASLRSKVNWTFLLPFLPLILSWVITNQPLEICAFFFLWIITIGSLHFAIIGLNAAHHHPDIFHDGDTARPKTELDWGVFQLDAVMDRKDITGSHFLVLTNFGDHALHHLFPTLDHGILTYLYPVFLKTCKEFGVEWRLQSQLDLIKGQYRQLAKIVPNQTPPKKLIKTG</sequence>
<gene>
    <name evidence="9 10 11" type="primary">LOC115879454</name>
</gene>
<dbReference type="GO" id="GO:0020037">
    <property type="term" value="F:heme binding"/>
    <property type="evidence" value="ECO:0007669"/>
    <property type="project" value="UniProtKB-UniRule"/>
</dbReference>
<feature type="transmembrane region" description="Helical" evidence="6">
    <location>
        <begin position="246"/>
        <end position="266"/>
    </location>
</feature>
<dbReference type="FunFam" id="3.10.120.10:FF:000020">
    <property type="entry name" value="Cytochrome b5-related protein"/>
    <property type="match status" value="1"/>
</dbReference>
<evidence type="ECO:0000256" key="6">
    <source>
        <dbReference type="RuleBase" id="RU362121"/>
    </source>
</evidence>
<evidence type="ECO:0000256" key="5">
    <source>
        <dbReference type="ARBA" id="ARBA00073492"/>
    </source>
</evidence>
<evidence type="ECO:0000313" key="9">
    <source>
        <dbReference type="RefSeq" id="XP_030752196.1"/>
    </source>
</evidence>
<feature type="transmembrane region" description="Helical" evidence="6">
    <location>
        <begin position="139"/>
        <end position="158"/>
    </location>
</feature>
<dbReference type="RefSeq" id="XP_030752197.1">
    <property type="nucleotide sequence ID" value="XM_030896337.1"/>
</dbReference>
<comment type="function">
    <text evidence="4">May play a role in muscle cell metabolism.</text>
</comment>
<comment type="similarity">
    <text evidence="6">Belongs to the cytochrome b5 family.</text>
</comment>
<dbReference type="RefSeq" id="XP_030752198.1">
    <property type="nucleotide sequence ID" value="XM_030896338.1"/>
</dbReference>
<dbReference type="Pfam" id="PF00173">
    <property type="entry name" value="Cyt-b5"/>
    <property type="match status" value="1"/>
</dbReference>
<dbReference type="InterPro" id="IPR053100">
    <property type="entry name" value="Cytochrome_b5-related"/>
</dbReference>
<reference evidence="9 10" key="1">
    <citation type="submission" date="2025-04" db="UniProtKB">
        <authorList>
            <consortium name="RefSeq"/>
        </authorList>
    </citation>
    <scope>IDENTIFICATION</scope>
    <source>
        <tissue evidence="9 10">Gonads</tissue>
    </source>
</reference>
<dbReference type="KEGG" id="soy:115879454"/>
<dbReference type="InterPro" id="IPR018506">
    <property type="entry name" value="Cyt_B5_heme-BS"/>
</dbReference>
<dbReference type="InterPro" id="IPR005804">
    <property type="entry name" value="FA_desaturase_dom"/>
</dbReference>
<dbReference type="InterPro" id="IPR036400">
    <property type="entry name" value="Cyt_B5-like_heme/steroid_sf"/>
</dbReference>
<evidence type="ECO:0000259" key="7">
    <source>
        <dbReference type="PROSITE" id="PS50255"/>
    </source>
</evidence>
<dbReference type="RefSeq" id="XP_030752196.1">
    <property type="nucleotide sequence ID" value="XM_030896336.1"/>
</dbReference>
<keyword evidence="6" id="KW-0472">Membrane</keyword>
<keyword evidence="6" id="KW-0812">Transmembrane</keyword>
<evidence type="ECO:0000313" key="10">
    <source>
        <dbReference type="RefSeq" id="XP_030752197.1"/>
    </source>
</evidence>
<dbReference type="Gene3D" id="3.10.120.10">
    <property type="entry name" value="Cytochrome b5-like heme/steroid binding domain"/>
    <property type="match status" value="1"/>
</dbReference>
<dbReference type="InterPro" id="IPR001199">
    <property type="entry name" value="Cyt_B5-like_heme/steroid-bd"/>
</dbReference>
<keyword evidence="1 6" id="KW-0349">Heme</keyword>
<evidence type="ECO:0000256" key="3">
    <source>
        <dbReference type="ARBA" id="ARBA00023004"/>
    </source>
</evidence>
<keyword evidence="2 6" id="KW-0479">Metal-binding</keyword>